<dbReference type="EMBL" id="DP000010">
    <property type="protein sequence ID" value="ABA93787.1"/>
    <property type="molecule type" value="Genomic_DNA"/>
</dbReference>
<gene>
    <name evidence="2" type="ordered locus">LOC_Os11g29580</name>
</gene>
<feature type="region of interest" description="Disordered" evidence="1">
    <location>
        <begin position="1"/>
        <end position="68"/>
    </location>
</feature>
<proteinExistence type="predicted"/>
<organism evidence="2">
    <name type="scientific">Oryza sativa subsp. japonica</name>
    <name type="common">Rice</name>
    <dbReference type="NCBI Taxonomy" id="39947"/>
    <lineage>
        <taxon>Eukaryota</taxon>
        <taxon>Viridiplantae</taxon>
        <taxon>Streptophyta</taxon>
        <taxon>Embryophyta</taxon>
        <taxon>Tracheophyta</taxon>
        <taxon>Spermatophyta</taxon>
        <taxon>Magnoliopsida</taxon>
        <taxon>Liliopsida</taxon>
        <taxon>Poales</taxon>
        <taxon>Poaceae</taxon>
        <taxon>BOP clade</taxon>
        <taxon>Oryzoideae</taxon>
        <taxon>Oryzeae</taxon>
        <taxon>Oryzinae</taxon>
        <taxon>Oryza</taxon>
        <taxon>Oryza sativa</taxon>
    </lineage>
</organism>
<reference evidence="2" key="3">
    <citation type="submission" date="2006-01" db="EMBL/GenBank/DDBJ databases">
        <authorList>
            <person name="Buell R."/>
        </authorList>
    </citation>
    <scope>NUCLEOTIDE SEQUENCE</scope>
</reference>
<sequence length="82" mass="9207">MPEEEMATSAGARARRKGLPEATLTTRRMERPARRSAVSRRRRAAVGVEGDAVEPGKEKMTTAAAPIRNSSWPEAVEWWRHH</sequence>
<reference evidence="2" key="1">
    <citation type="journal article" date="2005" name="BMC Biol.">
        <title>The sequence of rice chromosomes 11 and 12, rich in disease resistance genes and recent gene duplications.</title>
        <authorList>
            <consortium name="The rice chromosomes 11 and 12 sequencing consortia"/>
        </authorList>
    </citation>
    <scope>NUCLEOTIDE SEQUENCE [LARGE SCALE GENOMIC DNA]</scope>
</reference>
<protein>
    <submittedName>
        <fullName evidence="2">Uncharacterized protein</fullName>
    </submittedName>
</protein>
<dbReference type="AlphaFoldDB" id="Q2R462"/>
<name>Q2R462_ORYSJ</name>
<evidence type="ECO:0000256" key="1">
    <source>
        <dbReference type="SAM" id="MobiDB-lite"/>
    </source>
</evidence>
<evidence type="ECO:0000313" key="2">
    <source>
        <dbReference type="EMBL" id="ABA93787.1"/>
    </source>
</evidence>
<accession>Q2R462</accession>
<reference evidence="2" key="2">
    <citation type="submission" date="2005-04" db="EMBL/GenBank/DDBJ databases">
        <authorList>
            <person name="Buell C.R."/>
            <person name="Wing R.A."/>
            <person name="McCombie W.A."/>
            <person name="Ouyang S."/>
        </authorList>
    </citation>
    <scope>NUCLEOTIDE SEQUENCE</scope>
</reference>